<dbReference type="InterPro" id="IPR022105">
    <property type="entry name" value="DUF3645"/>
</dbReference>
<evidence type="ECO:0000259" key="10">
    <source>
        <dbReference type="Pfam" id="PF20255"/>
    </source>
</evidence>
<evidence type="ECO:0000313" key="12">
    <source>
        <dbReference type="Proteomes" id="UP001172155"/>
    </source>
</evidence>
<evidence type="ECO:0000256" key="4">
    <source>
        <dbReference type="ARBA" id="ARBA00022786"/>
    </source>
</evidence>
<comment type="catalytic activity">
    <reaction evidence="1">
        <text>Thiol-dependent hydrolysis of ester, thioester, amide, peptide and isopeptide bonds formed by the C-terminal Gly of ubiquitin (a 76-residue protein attached to proteins as an intracellular targeting signal).</text>
        <dbReference type="EC" id="3.4.19.12"/>
    </reaction>
</comment>
<dbReference type="Pfam" id="PF12340">
    <property type="entry name" value="DUF3638"/>
    <property type="match status" value="1"/>
</dbReference>
<dbReference type="SUPFAM" id="SSF52540">
    <property type="entry name" value="P-loop containing nucleoside triphosphate hydrolases"/>
    <property type="match status" value="1"/>
</dbReference>
<name>A0AA40K923_9PEZI</name>
<evidence type="ECO:0000256" key="5">
    <source>
        <dbReference type="ARBA" id="ARBA00022801"/>
    </source>
</evidence>
<evidence type="ECO:0000256" key="1">
    <source>
        <dbReference type="ARBA" id="ARBA00000707"/>
    </source>
</evidence>
<feature type="domain" description="DUF3638" evidence="8">
    <location>
        <begin position="2063"/>
        <end position="2285"/>
    </location>
</feature>
<dbReference type="InterPro" id="IPR046541">
    <property type="entry name" value="DUF6606"/>
</dbReference>
<dbReference type="InterPro" id="IPR022099">
    <property type="entry name" value="DUF3638"/>
</dbReference>
<comment type="caution">
    <text evidence="11">The sequence shown here is derived from an EMBL/GenBank/DDBJ whole genome shotgun (WGS) entry which is preliminary data.</text>
</comment>
<evidence type="ECO:0000259" key="9">
    <source>
        <dbReference type="Pfam" id="PF12359"/>
    </source>
</evidence>
<evidence type="ECO:0000256" key="3">
    <source>
        <dbReference type="ARBA" id="ARBA00022670"/>
    </source>
</evidence>
<dbReference type="EMBL" id="JAUKUD010000003">
    <property type="protein sequence ID" value="KAK0750659.1"/>
    <property type="molecule type" value="Genomic_DNA"/>
</dbReference>
<reference evidence="11" key="1">
    <citation type="submission" date="2023-06" db="EMBL/GenBank/DDBJ databases">
        <title>Genome-scale phylogeny and comparative genomics of the fungal order Sordariales.</title>
        <authorList>
            <consortium name="Lawrence Berkeley National Laboratory"/>
            <person name="Hensen N."/>
            <person name="Bonometti L."/>
            <person name="Westerberg I."/>
            <person name="Brannstrom I.O."/>
            <person name="Guillou S."/>
            <person name="Cros-Aarteil S."/>
            <person name="Calhoun S."/>
            <person name="Haridas S."/>
            <person name="Kuo A."/>
            <person name="Mondo S."/>
            <person name="Pangilinan J."/>
            <person name="Riley R."/>
            <person name="LaButti K."/>
            <person name="Andreopoulos B."/>
            <person name="Lipzen A."/>
            <person name="Chen C."/>
            <person name="Yanf M."/>
            <person name="Daum C."/>
            <person name="Ng V."/>
            <person name="Clum A."/>
            <person name="Steindorff A."/>
            <person name="Ohm R."/>
            <person name="Martin F."/>
            <person name="Silar P."/>
            <person name="Natvig D."/>
            <person name="Lalanne C."/>
            <person name="Gautier V."/>
            <person name="Ament-velasquez S.L."/>
            <person name="Kruys A."/>
            <person name="Hutchinson M.I."/>
            <person name="Powell A.J."/>
            <person name="Barry K."/>
            <person name="Miller A.N."/>
            <person name="Grigoriev I.V."/>
            <person name="Debuchy R."/>
            <person name="Gladieux P."/>
            <person name="Thoren M.H."/>
            <person name="Johannesson H."/>
        </authorList>
    </citation>
    <scope>NUCLEOTIDE SEQUENCE</scope>
    <source>
        <strain evidence="11">SMH3187-1</strain>
    </source>
</reference>
<feature type="region of interest" description="Disordered" evidence="7">
    <location>
        <begin position="3188"/>
        <end position="3261"/>
    </location>
</feature>
<accession>A0AA40K923</accession>
<dbReference type="EC" id="3.4.19.12" evidence="2"/>
<dbReference type="GO" id="GO:0006508">
    <property type="term" value="P:proteolysis"/>
    <property type="evidence" value="ECO:0007669"/>
    <property type="project" value="UniProtKB-KW"/>
</dbReference>
<keyword evidence="3" id="KW-0645">Protease</keyword>
<proteinExistence type="predicted"/>
<dbReference type="PANTHER" id="PTHR13367">
    <property type="entry name" value="UBIQUITIN THIOESTERASE"/>
    <property type="match status" value="1"/>
</dbReference>
<dbReference type="InterPro" id="IPR027417">
    <property type="entry name" value="P-loop_NTPase"/>
</dbReference>
<dbReference type="GO" id="GO:0004843">
    <property type="term" value="F:cysteine-type deubiquitinase activity"/>
    <property type="evidence" value="ECO:0007669"/>
    <property type="project" value="UniProtKB-EC"/>
</dbReference>
<gene>
    <name evidence="11" type="ORF">B0T18DRAFT_488240</name>
</gene>
<protein>
    <recommendedName>
        <fullName evidence="2">ubiquitinyl hydrolase 1</fullName>
        <ecNumber evidence="2">3.4.19.12</ecNumber>
    </recommendedName>
</protein>
<organism evidence="11 12">
    <name type="scientific">Schizothecium vesticola</name>
    <dbReference type="NCBI Taxonomy" id="314040"/>
    <lineage>
        <taxon>Eukaryota</taxon>
        <taxon>Fungi</taxon>
        <taxon>Dikarya</taxon>
        <taxon>Ascomycota</taxon>
        <taxon>Pezizomycotina</taxon>
        <taxon>Sordariomycetes</taxon>
        <taxon>Sordariomycetidae</taxon>
        <taxon>Sordariales</taxon>
        <taxon>Schizotheciaceae</taxon>
        <taxon>Schizothecium</taxon>
    </lineage>
</organism>
<keyword evidence="6" id="KW-0788">Thiol protease</keyword>
<evidence type="ECO:0000256" key="7">
    <source>
        <dbReference type="SAM" id="MobiDB-lite"/>
    </source>
</evidence>
<dbReference type="Pfam" id="PF20255">
    <property type="entry name" value="DUF6606"/>
    <property type="match status" value="1"/>
</dbReference>
<keyword evidence="12" id="KW-1185">Reference proteome</keyword>
<keyword evidence="5" id="KW-0378">Hydrolase</keyword>
<feature type="domain" description="DUF6606" evidence="10">
    <location>
        <begin position="5"/>
        <end position="280"/>
    </location>
</feature>
<sequence>MERAVFHHLALPQRLPGAEDANIDEVEATIAGRLVAACRIMFTTTTAFHPNIWNTIERAISTSHSVNKGGRVNKPRLLAQLESFARATSSRPEALVLHIRRQNAAILIHRVQLSAEVSFEFFEASPQNEDVLAADSALQWDFPGSVVAIPIGVFSNADFQESLATFLEQASITPLKKFTAQAFKAGTDHHEDRDTPSPKMITSMLMALLEENGRRIDTRLLRKRVRDDVCWNNAQRPWRRLPYWLVLRVFVARFLALSLGPEQGRFEYKFLMCLVFARLIESSKTELELEHTHFLTAKLCRRLAKLDVDRMRLKDDTATVSTRVDSLFRQLSPSIDLVIQQSVTHVQSTWDSHKQALTKAINPLPKRAQNTDMRLPLMVSGSKLRRMQADWRKLKAGYSQGWTAPHAFDPSSATSDAFANFANPLLELACQEASFVSPKVLSAPSSPSHSIKTYLKKALPLYHGNVIQMSLCILNTMEQWVLLDQETCAEFPLLREYHPMFTPEIMDRLHLAGYDDMVRLDKIQAYLIHRIQSSESPRATIFDNPSASCFAKRFYDESPTAAQHLHSLHSLVESVAEGTKAQKHSEWLEKSSEYDSLARQVDGSTCSYIVEGYPPRQREVHVEQKCARCRATRRMSSMRIRIYEHPLPDDESLAKVVIFELACPASFSDYRDTTWAILSQLANGFLLTDQGSSPTCLIREYSELAAFGSDEELAVTLGSTTKSFLKTHYSIAYFPVEWEGGQNGLCKPNGLRLSYYDSGGGVWIGRKMIRPSFAHHLGLQMPKGSLFQLSTRNPKTNNPHEQDCEGLSSYEIMASQPNCPSGINPHEFMAFKTLLSGVGRRWISILVELASSNLNWSGEATMYLLNHLVLQCGPSSETRDPLRVVHSVFRDSAFAVKLLQQVEARLSDLDAAGNWREGHLMSTLITLSWRVAEFATPAGLSAEIRRKAIGHLMQARRICISWFRALREQTQTCSDLAMAKQLQQRALVAALLCRQTFVLHLDQSSPLDESHLEMYVESTIAIQETLGHDVKALSQTVRQNLVSAVKLAHQLQDLVARSLLWHPTGFRAALERFWPGARRVGTDGTNLYQERKDWISCEMPEGDGETRQTMHYSITFGILLVNGKPVGNLPQSCQNSVMMKELFGDQQLRVFQSSLPGMTYTLTHQPNNFDVHVGYEGSEMVIIAKARGLDLRLIPEGIFHNSSITWDLPTPLIEGHFHWFNLGTGHVYITPNKTKWAINKNNWILNIQSGRCSRLRRDNCEENVIYPHSPLFQEISNTLSGLAPPGQLLVTQIPRKHVEIRIPSLQLMFFVDNNQSLFSPQLGLEVDPNQDAGTWYGLSTKLVCRAKNNHLRRTILVPYGKVISKRWRSHISVNIMGKKDSYGKFDINDMLGRIDCAPEPLLIYMKAMLHAHTSCVVPDPLTGRTGAEEALLLLTSGICKPWTVLGSDPEELLSEIAKLTPPRVYYPHDIKVMKREQWNDDLTSHMQHPLYADLIEDIVATSRQKAAFHTEQISVVDGNLPEIPACEKKVLQRRAQIRRQLHERPLSHGLHLSDINDHVYLPRDRPSLMDPCYIRVMKMTNLLRTQPSEIETPSDLAQRFAQVNSVGGYGIPYDAVAISERMKTDILGCWGPLVEYCRGAASSYDAMFLFAALAFRENVDDSLLRALMAFFVIPDLKTLALPTPWAAYINFRPNTTPQLDDLVRLTMPYRVLQPSQHSDELEEFLSSKQRRNRKAIADAYDLRSEADCRYFAQFLLQQWPCEEPGIVTLSRKDLLVDTQAALGVIRSEWRRLYRNNELSNHLVQVQAILDQHRSTGGPVWLPPNHAPPDGCAAIFPCRARGGEVPQLDSELMSKPFGSGPTHNHENAATWLPLATNQIIVPREPKIPLRASNNNAKPQISRQEQLRHMQELHNIVLELSNTNSLVRTAYADALLTSLQAFKDKRTPQQIGKTFYFVRDVSNSRMEVVRLFAALRASMEIPTATLPARRIAWLQQGGLWPAITTISLLGQLRSNACPTFGAGMRHALTAFGLALTRFQRDRRLNLAVMTGDTARFDSEEGNIGHSNWNPEEHPDWLLLEIESNLLIRPDQVDVARATIWPESGANSVLQMNMGQGKTSCIIPMVAASMADGKNLVRVIVPKALLLQTAQLLQSRLGGLLNRATCHVPFSRRTPTTEADLRQYANIHKQVLKHAGVMLCLPEHNLSFMLSGQQRLLDGQLAEARPMMKMHAWLKTVCRDILDESDYTLSARTQLIYPSGSQVSVDGHPHRWLVIQTVLSLVDRHLYGLKNSFPHSIDVFRGHDGGFPIIFFLRRDVEDELLVRLTADITKGLGNVLPMRVLSAWERIAVKDFLTPGNRKLRAATLDTIRGMCPEKPQIREIVYLLRGLIVNRILLMTLKKRWNVQYGLHSTRDPIAVPFHAKGVPSEQSEWGHPDVSILFTCLAFYHEGVNEARLRQALTRVLKSDDPSTEYEKWIQSTDKFPESLRAWNTINVEDEMQMHEVWKAVRYQVVVINYYLNNFVFPRHAKQFKVKLQSSGWDIPIHSASGEALEGLKSSSKQLTTGFSGTNDNRTLLPLTIKQADLPTLSHTNAEVLTYLLHQRSRRCEIVRDVRGGRATERDLLYMLKVQRIRILIDAGAHILEMDNETLAQTWLTIDSQADAALYFDKNNKPWIISGKGRKTPLLASPYADDLSQCLVYLDEAHTRGTDLKFPLNARGALTVGQGQSKDHTVQAAMRLRQLGTTQAVTFFVPPEVHQEVADLRGKLTTSDIDSHDIICWLLNNTCDSIEQLQPLYISQGNDFCRRTQAALANPNLLTDTTQGEKYKRAIEQNELQTLQDMYEPRAKVARPAMLKTSHPGIAKFISELNLLRKGFQDTGRAVQASALQEVEQEREVEFEVEAVRRVKKSVKYDAFTFPGLRRDLEVFARSARLPADSNSLVHVFQVLARSVVGRKHGVSASGSKSKLFVSGEFLRTVRYCMESLKDSFLRPVSWILWNEAKQEAVVLIPEEAECIMQLVQARSTHPQIFLICYASPVTKRMLVFNDLKFYSMPPLPRDWQAPMWLKVELGILAGRLYFEWDEYRELRDFLAIGNGDEAMLYEEDALEDEGGASLDAYAIVARAATEKEQPATVSFSKRPLTFLQDWLAVRRHGQDFVHTPMGFLTQSKHLPESHPFFCSASTDGLRPAMSAPAVTARRSRPVIVESDEEDHLDGVDDMGANVESDGEGSSQVDESTGEDEERGGHGYNSDEQCWFSRSDDSDSS</sequence>
<evidence type="ECO:0000259" key="8">
    <source>
        <dbReference type="Pfam" id="PF12340"/>
    </source>
</evidence>
<dbReference type="PANTHER" id="PTHR13367:SF32">
    <property type="entry name" value="DUF6606 DOMAIN-CONTAINING PROTEIN"/>
    <property type="match status" value="1"/>
</dbReference>
<dbReference type="InterPro" id="IPR051346">
    <property type="entry name" value="OTU_Deubiquitinase"/>
</dbReference>
<dbReference type="Proteomes" id="UP001172155">
    <property type="component" value="Unassembled WGS sequence"/>
</dbReference>
<evidence type="ECO:0000313" key="11">
    <source>
        <dbReference type="EMBL" id="KAK0750659.1"/>
    </source>
</evidence>
<evidence type="ECO:0000256" key="6">
    <source>
        <dbReference type="ARBA" id="ARBA00022807"/>
    </source>
</evidence>
<keyword evidence="4" id="KW-0833">Ubl conjugation pathway</keyword>
<evidence type="ECO:0000256" key="2">
    <source>
        <dbReference type="ARBA" id="ARBA00012759"/>
    </source>
</evidence>
<dbReference type="Pfam" id="PF12359">
    <property type="entry name" value="DUF3645"/>
    <property type="match status" value="1"/>
</dbReference>
<feature type="domain" description="DUF3645" evidence="9">
    <location>
        <begin position="2407"/>
        <end position="2439"/>
    </location>
</feature>